<evidence type="ECO:0000313" key="3">
    <source>
        <dbReference type="Proteomes" id="UP000034841"/>
    </source>
</evidence>
<dbReference type="EMBL" id="LBBL01000404">
    <property type="protein sequence ID" value="KKF92453.1"/>
    <property type="molecule type" value="Genomic_DNA"/>
</dbReference>
<protein>
    <recommendedName>
        <fullName evidence="4">Ubiquitin 3 binding protein But2 C-terminal domain-containing protein</fullName>
    </recommendedName>
</protein>
<proteinExistence type="predicted"/>
<dbReference type="Proteomes" id="UP000034841">
    <property type="component" value="Unassembled WGS sequence"/>
</dbReference>
<gene>
    <name evidence="2" type="ORF">CFO_g5195</name>
</gene>
<evidence type="ECO:0000256" key="1">
    <source>
        <dbReference type="SAM" id="SignalP"/>
    </source>
</evidence>
<keyword evidence="3" id="KW-1185">Reference proteome</keyword>
<evidence type="ECO:0000313" key="2">
    <source>
        <dbReference type="EMBL" id="KKF92453.1"/>
    </source>
</evidence>
<evidence type="ECO:0008006" key="4">
    <source>
        <dbReference type="Google" id="ProtNLM"/>
    </source>
</evidence>
<dbReference type="AlphaFoldDB" id="A0A0F8BJK5"/>
<feature type="signal peptide" evidence="1">
    <location>
        <begin position="1"/>
        <end position="19"/>
    </location>
</feature>
<accession>A0A0F8BJK5</accession>
<reference evidence="2 3" key="1">
    <citation type="submission" date="2015-04" db="EMBL/GenBank/DDBJ databases">
        <title>Genome sequence of Ceratocystis platani, a major pathogen of plane trees.</title>
        <authorList>
            <person name="Belbahri L."/>
        </authorList>
    </citation>
    <scope>NUCLEOTIDE SEQUENCE [LARGE SCALE GENOMIC DNA]</scope>
    <source>
        <strain evidence="2 3">CFO</strain>
    </source>
</reference>
<organism evidence="2 3">
    <name type="scientific">Ceratocystis fimbriata f. sp. platani</name>
    <dbReference type="NCBI Taxonomy" id="88771"/>
    <lineage>
        <taxon>Eukaryota</taxon>
        <taxon>Fungi</taxon>
        <taxon>Dikarya</taxon>
        <taxon>Ascomycota</taxon>
        <taxon>Pezizomycotina</taxon>
        <taxon>Sordariomycetes</taxon>
        <taxon>Hypocreomycetidae</taxon>
        <taxon>Microascales</taxon>
        <taxon>Ceratocystidaceae</taxon>
        <taxon>Ceratocystis</taxon>
    </lineage>
</organism>
<keyword evidence="1" id="KW-0732">Signal</keyword>
<feature type="chain" id="PRO_5002527610" description="Ubiquitin 3 binding protein But2 C-terminal domain-containing protein" evidence="1">
    <location>
        <begin position="20"/>
        <end position="207"/>
    </location>
</feature>
<name>A0A0F8BJK5_CERFI</name>
<comment type="caution">
    <text evidence="2">The sequence shown here is derived from an EMBL/GenBank/DDBJ whole genome shotgun (WGS) entry which is preliminary data.</text>
</comment>
<sequence length="207" mass="22748">MLFSTIFMSALAALPTAFAIPAKSNDAAWMAPREVSVEPRADAGSVFYPNISKVYDLTNNGNSFTQFCSAAASTFKNNVDQRSMLYRFDLDQNVQGKKCSLTFEATGITLYYDSTFPITLQLFTTIQGTPYGCDDNSLNNRRDKHIADITISSSSGDVQWAYYSNDYLLKSVDCPTSGSFGYEVAIAGESKYAAWTPPAMGLMIKLE</sequence>